<keyword evidence="2" id="KW-0479">Metal-binding</keyword>
<dbReference type="Gene3D" id="3.20.20.140">
    <property type="entry name" value="Metal-dependent hydrolases"/>
    <property type="match status" value="1"/>
</dbReference>
<name>A0A381T9H7_9ZZZZ</name>
<keyword evidence="5" id="KW-0665">Pyrimidine biosynthesis</keyword>
<proteinExistence type="inferred from homology"/>
<comment type="cofactor">
    <cofactor evidence="1">
        <name>Zn(2+)</name>
        <dbReference type="ChEBI" id="CHEBI:29105"/>
    </cofactor>
</comment>
<dbReference type="InterPro" id="IPR050138">
    <property type="entry name" value="DHOase/Allantoinase_Hydrolase"/>
</dbReference>
<dbReference type="PROSITE" id="PS00483">
    <property type="entry name" value="DIHYDROOROTASE_2"/>
    <property type="match status" value="1"/>
</dbReference>
<dbReference type="SUPFAM" id="SSF51556">
    <property type="entry name" value="Metallo-dependent hydrolases"/>
    <property type="match status" value="1"/>
</dbReference>
<dbReference type="InterPro" id="IPR002195">
    <property type="entry name" value="Dihydroorotase_CS"/>
</dbReference>
<dbReference type="Gene3D" id="2.30.40.10">
    <property type="entry name" value="Urease, subunit C, domain 1"/>
    <property type="match status" value="1"/>
</dbReference>
<dbReference type="SUPFAM" id="SSF51338">
    <property type="entry name" value="Composite domain of metallo-dependent hydrolases"/>
    <property type="match status" value="1"/>
</dbReference>
<feature type="domain" description="Dihydroorotase catalytic" evidence="7">
    <location>
        <begin position="52"/>
        <end position="237"/>
    </location>
</feature>
<evidence type="ECO:0000313" key="8">
    <source>
        <dbReference type="EMBL" id="SVA12836.1"/>
    </source>
</evidence>
<gene>
    <name evidence="8" type="ORF">METZ01_LOCUS65690</name>
</gene>
<accession>A0A381T9H7</accession>
<dbReference type="CDD" id="cd01317">
    <property type="entry name" value="DHOase_IIa"/>
    <property type="match status" value="1"/>
</dbReference>
<evidence type="ECO:0000256" key="4">
    <source>
        <dbReference type="ARBA" id="ARBA00022833"/>
    </source>
</evidence>
<dbReference type="GO" id="GO:0006221">
    <property type="term" value="P:pyrimidine nucleotide biosynthetic process"/>
    <property type="evidence" value="ECO:0007669"/>
    <property type="project" value="UniProtKB-KW"/>
</dbReference>
<sequence>MKTLLRCSRMVDPGRGIDGACDLLIDNGVFAQVGGDFDVSGAKIVDVPPDWVVCPGFIDMHVHLREPGQEHKETIQTGTASAVAGGFTAVACMPNTDPVNDNAGVTEFILAKATQANTARVYPIGAVSRGSLGKQLSDIAELRKAGCVAVSDDGYPVADALLMRRALEYADMFQMPVIDHCEDLSLKGDGVAHEGFHASALGLRGSPAVAEELMVERDITLAGLTGGAVHIAHLSARGSLRAVRSGKQREIRVTCEVAPHHFTLTHEALAGYDTNFKMSPPLREAADCDAILEGLADGSVDAIATDHAPHHYDEKALEFDAAPFGIIGLESAVSISLDRLVHSGILSLSRLVELLSTNPARILGVEGGTVVEGAPADLTLLSLDATTTFKAADGHTKAGNTPFDGWELHGAVAATVVGGRTVFVNTGLDGATEFSIG</sequence>
<keyword evidence="3" id="KW-0378">Hydrolase</keyword>
<evidence type="ECO:0000256" key="2">
    <source>
        <dbReference type="ARBA" id="ARBA00022723"/>
    </source>
</evidence>
<dbReference type="GO" id="GO:0004151">
    <property type="term" value="F:dihydroorotase activity"/>
    <property type="evidence" value="ECO:0007669"/>
    <property type="project" value="InterPro"/>
</dbReference>
<dbReference type="HAMAP" id="MF_00220_B">
    <property type="entry name" value="PyrC_classI_B"/>
    <property type="match status" value="1"/>
</dbReference>
<evidence type="ECO:0000256" key="3">
    <source>
        <dbReference type="ARBA" id="ARBA00022801"/>
    </source>
</evidence>
<dbReference type="InterPro" id="IPR024403">
    <property type="entry name" value="DHOase_cat"/>
</dbReference>
<evidence type="ECO:0000256" key="5">
    <source>
        <dbReference type="ARBA" id="ARBA00022975"/>
    </source>
</evidence>
<dbReference type="GO" id="GO:0005737">
    <property type="term" value="C:cytoplasm"/>
    <property type="evidence" value="ECO:0007669"/>
    <property type="project" value="TreeGrafter"/>
</dbReference>
<evidence type="ECO:0000256" key="1">
    <source>
        <dbReference type="ARBA" id="ARBA00001947"/>
    </source>
</evidence>
<organism evidence="8">
    <name type="scientific">marine metagenome</name>
    <dbReference type="NCBI Taxonomy" id="408172"/>
    <lineage>
        <taxon>unclassified sequences</taxon>
        <taxon>metagenomes</taxon>
        <taxon>ecological metagenomes</taxon>
    </lineage>
</organism>
<dbReference type="GO" id="GO:0006145">
    <property type="term" value="P:purine nucleobase catabolic process"/>
    <property type="evidence" value="ECO:0007669"/>
    <property type="project" value="TreeGrafter"/>
</dbReference>
<dbReference type="EMBL" id="UINC01004235">
    <property type="protein sequence ID" value="SVA12836.1"/>
    <property type="molecule type" value="Genomic_DNA"/>
</dbReference>
<dbReference type="InterPro" id="IPR004722">
    <property type="entry name" value="DHOase"/>
</dbReference>
<dbReference type="PANTHER" id="PTHR43668:SF2">
    <property type="entry name" value="ALLANTOINASE"/>
    <property type="match status" value="1"/>
</dbReference>
<dbReference type="GO" id="GO:0004038">
    <property type="term" value="F:allantoinase activity"/>
    <property type="evidence" value="ECO:0007669"/>
    <property type="project" value="TreeGrafter"/>
</dbReference>
<dbReference type="GO" id="GO:0046872">
    <property type="term" value="F:metal ion binding"/>
    <property type="evidence" value="ECO:0007669"/>
    <property type="project" value="UniProtKB-KW"/>
</dbReference>
<protein>
    <submittedName>
        <fullName evidence="8">Uncharacterized protein</fullName>
    </submittedName>
</protein>
<evidence type="ECO:0000259" key="7">
    <source>
        <dbReference type="Pfam" id="PF12890"/>
    </source>
</evidence>
<dbReference type="InterPro" id="IPR032466">
    <property type="entry name" value="Metal_Hydrolase"/>
</dbReference>
<dbReference type="AlphaFoldDB" id="A0A381T9H7"/>
<dbReference type="Pfam" id="PF12890">
    <property type="entry name" value="DHOase"/>
    <property type="match status" value="1"/>
</dbReference>
<dbReference type="Pfam" id="PF07969">
    <property type="entry name" value="Amidohydro_3"/>
    <property type="match status" value="1"/>
</dbReference>
<dbReference type="PROSITE" id="PS00482">
    <property type="entry name" value="DIHYDROOROTASE_1"/>
    <property type="match status" value="1"/>
</dbReference>
<dbReference type="NCBIfam" id="TIGR00857">
    <property type="entry name" value="pyrC_multi"/>
    <property type="match status" value="1"/>
</dbReference>
<dbReference type="InterPro" id="IPR011059">
    <property type="entry name" value="Metal-dep_hydrolase_composite"/>
</dbReference>
<evidence type="ECO:0000259" key="6">
    <source>
        <dbReference type="Pfam" id="PF07969"/>
    </source>
</evidence>
<feature type="domain" description="Amidohydrolase 3" evidence="6">
    <location>
        <begin position="346"/>
        <end position="423"/>
    </location>
</feature>
<reference evidence="8" key="1">
    <citation type="submission" date="2018-05" db="EMBL/GenBank/DDBJ databases">
        <authorList>
            <person name="Lanie J.A."/>
            <person name="Ng W.-L."/>
            <person name="Kazmierczak K.M."/>
            <person name="Andrzejewski T.M."/>
            <person name="Davidsen T.M."/>
            <person name="Wayne K.J."/>
            <person name="Tettelin H."/>
            <person name="Glass J.I."/>
            <person name="Rusch D."/>
            <person name="Podicherti R."/>
            <person name="Tsui H.-C.T."/>
            <person name="Winkler M.E."/>
        </authorList>
    </citation>
    <scope>NUCLEOTIDE SEQUENCE</scope>
</reference>
<dbReference type="InterPro" id="IPR013108">
    <property type="entry name" value="Amidohydro_3"/>
</dbReference>
<keyword evidence="4" id="KW-0862">Zinc</keyword>
<dbReference type="PANTHER" id="PTHR43668">
    <property type="entry name" value="ALLANTOINASE"/>
    <property type="match status" value="1"/>
</dbReference>